<accession>A0A7W8LQ50</accession>
<evidence type="ECO:0000313" key="2">
    <source>
        <dbReference type="EMBL" id="MBB5234277.1"/>
    </source>
</evidence>
<comment type="caution">
    <text evidence="2">The sequence shown here is derived from an EMBL/GenBank/DDBJ whole genome shotgun (WGS) entry which is preliminary data.</text>
</comment>
<dbReference type="Proteomes" id="UP000525389">
    <property type="component" value="Unassembled WGS sequence"/>
</dbReference>
<feature type="region of interest" description="Disordered" evidence="1">
    <location>
        <begin position="56"/>
        <end position="76"/>
    </location>
</feature>
<reference evidence="2 3" key="1">
    <citation type="submission" date="2020-08" db="EMBL/GenBank/DDBJ databases">
        <title>Genomic Encyclopedia of Type Strains, Phase IV (KMG-IV): sequencing the most valuable type-strain genomes for metagenomic binning, comparative biology and taxonomic classification.</title>
        <authorList>
            <person name="Goeker M."/>
        </authorList>
    </citation>
    <scope>NUCLEOTIDE SEQUENCE [LARGE SCALE GENOMIC DNA]</scope>
    <source>
        <strain evidence="2 3">DSM 101791</strain>
    </source>
</reference>
<protein>
    <submittedName>
        <fullName evidence="2">Glutaredoxin</fullName>
    </submittedName>
</protein>
<organism evidence="2 3">
    <name type="scientific">Deinococcus budaensis</name>
    <dbReference type="NCBI Taxonomy" id="1665626"/>
    <lineage>
        <taxon>Bacteria</taxon>
        <taxon>Thermotogati</taxon>
        <taxon>Deinococcota</taxon>
        <taxon>Deinococci</taxon>
        <taxon>Deinococcales</taxon>
        <taxon>Deinococcaceae</taxon>
        <taxon>Deinococcus</taxon>
    </lineage>
</organism>
<dbReference type="RefSeq" id="WP_184027927.1">
    <property type="nucleotide sequence ID" value="NZ_JACHFN010000005.1"/>
</dbReference>
<sequence>MLSTVPNGQALRRLLTQRSATVTTKNVRGDPEALAEKQAQADVRTAPVTLIGEQACSGSFDGPRPRMLAARPAVRP</sequence>
<evidence type="ECO:0000256" key="1">
    <source>
        <dbReference type="SAM" id="MobiDB-lite"/>
    </source>
</evidence>
<dbReference type="Gene3D" id="3.40.30.10">
    <property type="entry name" value="Glutaredoxin"/>
    <property type="match status" value="1"/>
</dbReference>
<evidence type="ECO:0000313" key="3">
    <source>
        <dbReference type="Proteomes" id="UP000525389"/>
    </source>
</evidence>
<keyword evidence="3" id="KW-1185">Reference proteome</keyword>
<gene>
    <name evidence="2" type="ORF">HNQ09_001715</name>
</gene>
<dbReference type="EMBL" id="JACHFN010000005">
    <property type="protein sequence ID" value="MBB5234277.1"/>
    <property type="molecule type" value="Genomic_DNA"/>
</dbReference>
<dbReference type="AlphaFoldDB" id="A0A7W8LQ50"/>
<name>A0A7W8LQ50_9DEIO</name>
<proteinExistence type="predicted"/>